<dbReference type="InParanoid" id="D6TIV0"/>
<protein>
    <submittedName>
        <fullName evidence="2">Uncharacterized protein</fullName>
    </submittedName>
</protein>
<organism evidence="2 3">
    <name type="scientific">Ktedonobacter racemifer DSM 44963</name>
    <dbReference type="NCBI Taxonomy" id="485913"/>
    <lineage>
        <taxon>Bacteria</taxon>
        <taxon>Bacillati</taxon>
        <taxon>Chloroflexota</taxon>
        <taxon>Ktedonobacteria</taxon>
        <taxon>Ktedonobacterales</taxon>
        <taxon>Ktedonobacteraceae</taxon>
        <taxon>Ktedonobacter</taxon>
    </lineage>
</organism>
<reference evidence="2" key="1">
    <citation type="journal article" date="2011" name="Stand. Genomic Sci.">
        <title>Non-contiguous finished genome sequence and contextual data of the filamentous soil bacterium Ktedonobacter racemifer type strain (SOSP1-21).</title>
        <authorList>
            <person name="Chang Y.J."/>
            <person name="Land M."/>
            <person name="Hauser L."/>
            <person name="Chertkov O."/>
            <person name="Del Rio T.G."/>
            <person name="Nolan M."/>
            <person name="Copeland A."/>
            <person name="Tice H."/>
            <person name="Cheng J.F."/>
            <person name="Lucas S."/>
            <person name="Han C."/>
            <person name="Goodwin L."/>
            <person name="Pitluck S."/>
            <person name="Ivanova N."/>
            <person name="Ovchinikova G."/>
            <person name="Pati A."/>
            <person name="Chen A."/>
            <person name="Palaniappan K."/>
            <person name="Mavromatis K."/>
            <person name="Liolios K."/>
            <person name="Brettin T."/>
            <person name="Fiebig A."/>
            <person name="Rohde M."/>
            <person name="Abt B."/>
            <person name="Goker M."/>
            <person name="Detter J.C."/>
            <person name="Woyke T."/>
            <person name="Bristow J."/>
            <person name="Eisen J.A."/>
            <person name="Markowitz V."/>
            <person name="Hugenholtz P."/>
            <person name="Kyrpides N.C."/>
            <person name="Klenk H.P."/>
            <person name="Lapidus A."/>
        </authorList>
    </citation>
    <scope>NUCLEOTIDE SEQUENCE [LARGE SCALE GENOMIC DNA]</scope>
    <source>
        <strain evidence="2">SOSP1-21</strain>
    </source>
</reference>
<dbReference type="EMBL" id="ADVG01000001">
    <property type="protein sequence ID" value="EFH89357.1"/>
    <property type="molecule type" value="Genomic_DNA"/>
</dbReference>
<evidence type="ECO:0000313" key="3">
    <source>
        <dbReference type="Proteomes" id="UP000004508"/>
    </source>
</evidence>
<feature type="transmembrane region" description="Helical" evidence="1">
    <location>
        <begin position="27"/>
        <end position="48"/>
    </location>
</feature>
<dbReference type="RefSeq" id="WP_007905912.1">
    <property type="nucleotide sequence ID" value="NZ_ADVG01000001.1"/>
</dbReference>
<evidence type="ECO:0000313" key="2">
    <source>
        <dbReference type="EMBL" id="EFH89357.1"/>
    </source>
</evidence>
<keyword evidence="1" id="KW-1133">Transmembrane helix</keyword>
<evidence type="ECO:0000256" key="1">
    <source>
        <dbReference type="SAM" id="Phobius"/>
    </source>
</evidence>
<name>D6TIV0_KTERA</name>
<keyword evidence="1" id="KW-0812">Transmembrane</keyword>
<dbReference type="AlphaFoldDB" id="D6TIV0"/>
<comment type="caution">
    <text evidence="2">The sequence shown here is derived from an EMBL/GenBank/DDBJ whole genome shotgun (WGS) entry which is preliminary data.</text>
</comment>
<proteinExistence type="predicted"/>
<dbReference type="Proteomes" id="UP000004508">
    <property type="component" value="Unassembled WGS sequence"/>
</dbReference>
<accession>D6TIV0</accession>
<keyword evidence="3" id="KW-1185">Reference proteome</keyword>
<keyword evidence="1" id="KW-0472">Membrane</keyword>
<sequence>MAVQLAVVGALAGGLVLMRRRGVQRSVGLVLVGVACVCVLGLFAWASMAGQVVV</sequence>
<dbReference type="STRING" id="485913.Krac_10907"/>
<gene>
    <name evidence="2" type="ORF">Krac_10907</name>
</gene>